<dbReference type="EMBL" id="JAQGEC010000003">
    <property type="protein sequence ID" value="MDR9889543.1"/>
    <property type="molecule type" value="Genomic_DNA"/>
</dbReference>
<dbReference type="Proteomes" id="UP001248822">
    <property type="component" value="Unassembled WGS sequence"/>
</dbReference>
<evidence type="ECO:0000313" key="1">
    <source>
        <dbReference type="EMBL" id="MDR9889543.1"/>
    </source>
</evidence>
<accession>A0AAE4DKJ0</accession>
<proteinExistence type="predicted"/>
<evidence type="ECO:0000313" key="2">
    <source>
        <dbReference type="Proteomes" id="UP001248822"/>
    </source>
</evidence>
<protein>
    <submittedName>
        <fullName evidence="1">Uncharacterized protein</fullName>
    </submittedName>
</protein>
<gene>
    <name evidence="1" type="ORF">O7047_04735</name>
</gene>
<dbReference type="AlphaFoldDB" id="A0AAE4DKJ0"/>
<organism evidence="1 2">
    <name type="scientific">Pseudenterobacter timonensis</name>
    <dbReference type="NCBI Taxonomy" id="1755099"/>
    <lineage>
        <taxon>Bacteria</taxon>
        <taxon>Pseudomonadati</taxon>
        <taxon>Pseudomonadota</taxon>
        <taxon>Gammaproteobacteria</taxon>
        <taxon>Enterobacterales</taxon>
        <taxon>Enterobacteriaceae</taxon>
        <taxon>Pseudenterobacter</taxon>
    </lineage>
</organism>
<name>A0AAE4DKJ0_9ENTR</name>
<comment type="caution">
    <text evidence="1">The sequence shown here is derived from an EMBL/GenBank/DDBJ whole genome shotgun (WGS) entry which is preliminary data.</text>
</comment>
<sequence>MTKIFGKLATAPGRWMQNVIRQDIEQSNNSKITTDANGNAVLNMNNKEVRDSMQARMKELAAKR</sequence>
<reference evidence="1" key="1">
    <citation type="submission" date="2022-12" db="EMBL/GenBank/DDBJ databases">
        <title>NDM-1 containing novel ST 2018 Pseudenterobacter timonensis.</title>
        <authorList>
            <person name="Halder G."/>
            <person name="Mandal S."/>
            <person name="Dutta S."/>
        </authorList>
    </citation>
    <scope>NUCLEOTIDE SEQUENCE</scope>
    <source>
        <strain evidence="1">CNCI147</strain>
    </source>
</reference>
<dbReference type="RefSeq" id="WP_032678734.1">
    <property type="nucleotide sequence ID" value="NZ_JAQGEC010000003.1"/>
</dbReference>